<dbReference type="PROSITE" id="PS51257">
    <property type="entry name" value="PROKAR_LIPOPROTEIN"/>
    <property type="match status" value="1"/>
</dbReference>
<proteinExistence type="predicted"/>
<feature type="transmembrane region" description="Helical" evidence="1">
    <location>
        <begin position="34"/>
        <end position="56"/>
    </location>
</feature>
<evidence type="ECO:0000313" key="2">
    <source>
        <dbReference type="Ensembl" id="ENSCCNP00000005100.1"/>
    </source>
</evidence>
<dbReference type="Ensembl" id="ENSCCNT00000006722.1">
    <property type="protein sequence ID" value="ENSCCNP00000005100.1"/>
    <property type="gene ID" value="ENSCCNG00000005461.1"/>
</dbReference>
<keyword evidence="1" id="KW-0472">Membrane</keyword>
<keyword evidence="1" id="KW-0812">Transmembrane</keyword>
<evidence type="ECO:0000256" key="1">
    <source>
        <dbReference type="SAM" id="Phobius"/>
    </source>
</evidence>
<dbReference type="AlphaFoldDB" id="A0A8C0WAC9"/>
<sequence length="79" mass="9005">MLGHKQYRCLICLGDLADFFVHGLSSVASCALKVMNSVLFFYFLTNPTALYCFLLINQMLSLFIPEHLPTENCCLFFCL</sequence>
<protein>
    <submittedName>
        <fullName evidence="2">Uncharacterized protein</fullName>
    </submittedName>
</protein>
<organism evidence="2">
    <name type="scientific">Castor canadensis</name>
    <name type="common">American beaver</name>
    <dbReference type="NCBI Taxonomy" id="51338"/>
    <lineage>
        <taxon>Eukaryota</taxon>
        <taxon>Metazoa</taxon>
        <taxon>Chordata</taxon>
        <taxon>Craniata</taxon>
        <taxon>Vertebrata</taxon>
        <taxon>Euteleostomi</taxon>
        <taxon>Mammalia</taxon>
        <taxon>Eutheria</taxon>
        <taxon>Euarchontoglires</taxon>
        <taxon>Glires</taxon>
        <taxon>Rodentia</taxon>
        <taxon>Castorimorpha</taxon>
        <taxon>Castoridae</taxon>
        <taxon>Castor</taxon>
    </lineage>
</organism>
<reference evidence="2" key="1">
    <citation type="submission" date="2023-09" db="UniProtKB">
        <authorList>
            <consortium name="Ensembl"/>
        </authorList>
    </citation>
    <scope>IDENTIFICATION</scope>
</reference>
<accession>A0A8C0WAC9</accession>
<keyword evidence="1" id="KW-1133">Transmembrane helix</keyword>
<name>A0A8C0WAC9_CASCN</name>